<dbReference type="Gene3D" id="3.90.1420.10">
    <property type="entry name" value="Rubisco LSMT, substrate-binding domain"/>
    <property type="match status" value="1"/>
</dbReference>
<keyword evidence="1" id="KW-0540">Nuclease</keyword>
<dbReference type="SUPFAM" id="SSF51658">
    <property type="entry name" value="Xylose isomerase-like"/>
    <property type="match status" value="1"/>
</dbReference>
<feature type="compositionally biased region" description="Basic and acidic residues" evidence="7">
    <location>
        <begin position="512"/>
        <end position="530"/>
    </location>
</feature>
<feature type="compositionally biased region" description="Polar residues" evidence="7">
    <location>
        <begin position="33"/>
        <end position="42"/>
    </location>
</feature>
<feature type="compositionally biased region" description="Basic residues" evidence="7">
    <location>
        <begin position="19"/>
        <end position="28"/>
    </location>
</feature>
<keyword evidence="3" id="KW-0227">DNA damage</keyword>
<feature type="compositionally biased region" description="Basic and acidic residues" evidence="7">
    <location>
        <begin position="77"/>
        <end position="102"/>
    </location>
</feature>
<dbReference type="GO" id="GO:0016279">
    <property type="term" value="F:protein-lysine N-methyltransferase activity"/>
    <property type="evidence" value="ECO:0007669"/>
    <property type="project" value="InterPro"/>
</dbReference>
<proteinExistence type="predicted"/>
<feature type="region of interest" description="Disordered" evidence="7">
    <location>
        <begin position="450"/>
        <end position="469"/>
    </location>
</feature>
<dbReference type="InterPro" id="IPR015353">
    <property type="entry name" value="Rubisco_LSMT_subst-bd"/>
</dbReference>
<dbReference type="InterPro" id="IPR001214">
    <property type="entry name" value="SET_dom"/>
</dbReference>
<feature type="region of interest" description="Disordered" evidence="7">
    <location>
        <begin position="204"/>
        <end position="226"/>
    </location>
</feature>
<feature type="region of interest" description="Disordered" evidence="7">
    <location>
        <begin position="1"/>
        <end position="157"/>
    </location>
</feature>
<dbReference type="CDD" id="cd19178">
    <property type="entry name" value="SET_SETD6"/>
    <property type="match status" value="1"/>
</dbReference>
<dbReference type="Gene3D" id="3.90.1410.10">
    <property type="entry name" value="set domain protein methyltransferase, domain 1"/>
    <property type="match status" value="1"/>
</dbReference>
<evidence type="ECO:0000313" key="9">
    <source>
        <dbReference type="EMBL" id="KAH6611466.1"/>
    </source>
</evidence>
<name>A0A9P8TXC6_9HYPO</name>
<evidence type="ECO:0000313" key="10">
    <source>
        <dbReference type="Proteomes" id="UP000827724"/>
    </source>
</evidence>
<evidence type="ECO:0000256" key="5">
    <source>
        <dbReference type="ARBA" id="ARBA00022801"/>
    </source>
</evidence>
<keyword evidence="6" id="KW-0234">DNA repair</keyword>
<dbReference type="NCBIfam" id="TIGR00629">
    <property type="entry name" value="uvde"/>
    <property type="match status" value="1"/>
</dbReference>
<dbReference type="SUPFAM" id="SSF81822">
    <property type="entry name" value="RuBisCo LSMT C-terminal, substrate-binding domain"/>
    <property type="match status" value="1"/>
</dbReference>
<evidence type="ECO:0000259" key="8">
    <source>
        <dbReference type="PROSITE" id="PS50280"/>
    </source>
</evidence>
<dbReference type="PANTHER" id="PTHR31290">
    <property type="entry name" value="UV-DAMAGE ENDONUCLEASE"/>
    <property type="match status" value="1"/>
</dbReference>
<evidence type="ECO:0000256" key="1">
    <source>
        <dbReference type="ARBA" id="ARBA00022722"/>
    </source>
</evidence>
<dbReference type="EMBL" id="JAIWOZ010000001">
    <property type="protein sequence ID" value="KAH6611466.1"/>
    <property type="molecule type" value="Genomic_DNA"/>
</dbReference>
<feature type="domain" description="SET" evidence="8">
    <location>
        <begin position="594"/>
        <end position="844"/>
    </location>
</feature>
<feature type="compositionally biased region" description="Basic and acidic residues" evidence="7">
    <location>
        <begin position="139"/>
        <end position="152"/>
    </location>
</feature>
<dbReference type="PROSITE" id="PS50280">
    <property type="entry name" value="SET"/>
    <property type="match status" value="1"/>
</dbReference>
<keyword evidence="5" id="KW-0378">Hydrolase</keyword>
<feature type="region of interest" description="Disordered" evidence="7">
    <location>
        <begin position="511"/>
        <end position="557"/>
    </location>
</feature>
<dbReference type="GO" id="GO:0005739">
    <property type="term" value="C:mitochondrion"/>
    <property type="evidence" value="ECO:0007669"/>
    <property type="project" value="TreeGrafter"/>
</dbReference>
<keyword evidence="10" id="KW-1185">Reference proteome</keyword>
<dbReference type="InterPro" id="IPR044430">
    <property type="entry name" value="SETD6_SET"/>
</dbReference>
<dbReference type="InterPro" id="IPR046341">
    <property type="entry name" value="SET_dom_sf"/>
</dbReference>
<dbReference type="InterPro" id="IPR036464">
    <property type="entry name" value="Rubisco_LSMT_subst-bd_sf"/>
</dbReference>
<dbReference type="FunFam" id="3.90.1410.10:FF:000007">
    <property type="entry name" value="Ribosomal lysine N-methyltransferase 4"/>
    <property type="match status" value="1"/>
</dbReference>
<evidence type="ECO:0000256" key="7">
    <source>
        <dbReference type="SAM" id="MobiDB-lite"/>
    </source>
</evidence>
<keyword evidence="4" id="KW-0228">DNA excision</keyword>
<dbReference type="PANTHER" id="PTHR31290:SF5">
    <property type="entry name" value="UV-DAMAGE ENDONUCLEASE"/>
    <property type="match status" value="1"/>
</dbReference>
<dbReference type="Gene3D" id="3.20.20.150">
    <property type="entry name" value="Divalent-metal-dependent TIM barrel enzymes"/>
    <property type="match status" value="1"/>
</dbReference>
<evidence type="ECO:0000256" key="6">
    <source>
        <dbReference type="ARBA" id="ARBA00023204"/>
    </source>
</evidence>
<dbReference type="Pfam" id="PF03851">
    <property type="entry name" value="UvdE"/>
    <property type="match status" value="1"/>
</dbReference>
<dbReference type="GO" id="GO:0004519">
    <property type="term" value="F:endonuclease activity"/>
    <property type="evidence" value="ECO:0007669"/>
    <property type="project" value="UniProtKB-KW"/>
</dbReference>
<dbReference type="GO" id="GO:0016787">
    <property type="term" value="F:hydrolase activity"/>
    <property type="evidence" value="ECO:0007669"/>
    <property type="project" value="UniProtKB-KW"/>
</dbReference>
<protein>
    <recommendedName>
        <fullName evidence="8">SET domain-containing protein</fullName>
    </recommendedName>
</protein>
<feature type="compositionally biased region" description="Basic and acidic residues" evidence="7">
    <location>
        <begin position="204"/>
        <end position="223"/>
    </location>
</feature>
<keyword evidence="2" id="KW-0255">Endonuclease</keyword>
<accession>A0A9P8TXC6</accession>
<evidence type="ECO:0000256" key="2">
    <source>
        <dbReference type="ARBA" id="ARBA00022759"/>
    </source>
</evidence>
<dbReference type="GO" id="GO:0009411">
    <property type="term" value="P:response to UV"/>
    <property type="evidence" value="ECO:0007669"/>
    <property type="project" value="InterPro"/>
</dbReference>
<dbReference type="SUPFAM" id="SSF82199">
    <property type="entry name" value="SET domain"/>
    <property type="match status" value="1"/>
</dbReference>
<reference evidence="9" key="1">
    <citation type="submission" date="2021-08" db="EMBL/GenBank/DDBJ databases">
        <title>Chromosome-Level Trichoderma cornu-damae using Hi-C Data.</title>
        <authorList>
            <person name="Kim C.S."/>
        </authorList>
    </citation>
    <scope>NUCLEOTIDE SEQUENCE</scope>
    <source>
        <strain evidence="9">KA19-0412C</strain>
    </source>
</reference>
<sequence length="1043" mass="116553">MVTKRKKAEPSVADPPAAKVRRSSRKLNRVVVSRQQESSRQGDGSKDALDPAGSPPAFESTTRELGDVALQLQSAVERQRLAVDTSDPPKYDAEKVREEAFKTRSVSSTGAKASRENSAETKPAEALGIDAGVEQADASEGKADAETVERSARRPPPINSEVLPLPWRGRLGYACLNTYLRTANPPVFSSRTCRIASIIDHRYPLQDPAQPEHHTKNRPDKTQPPDVQRGLRYVQELGLANAGDVVKMLRWNEKYGIRFMRLSSEMFPFASHEEHGYKLAPFAADALAEVGKVAAELGHRLTTHPGQYTQIASPRKEVVAASFRDLEYHDEMLSLLRLPGQMDRDAVMILHMGGTYGDKAATLRRFRENYARLSNGVRRRLVLENDDVSWSVHDLLPICEELNIPLVLDYHHHNIVFDPSMREGTLGIMGLYDRIAKTWTRKNIKQKMHYSEPTADAVTPRDRRKHSARVKTLPPCETDMDLMIEAKDKEQAVFELMRTFKLPGWDLFNDVIPHERDDEPRKGSARETGKGAKKGKKNDAADGAEGPCPPNVISPEEFGMGGQQNRVYWPPDFGGKTKAFLDWFKALPGSTFSEQIEITDLRERNAGRGIVALGDIPADTVLFTVPRSGIINIETSELKEKLPDVFLSPDSAMEVDGRPQQDAWSALIIVMMFEYFKGDQSKWKPYIDVLPTSFETPMFWSDAELDELQASATRSKIGKADAEEMFHSKILPVIRGNHDVFPSSQAYSDDDLVQLAHRMGSTIMSYAFDFQNEDDEEEEGGGGGGTEEWVEDREAKSTMGMVPMADILNADAEYNAHVNYGDDALTVASLRAIKAGEEILNYYGPHPNSELLRRYGYVTPKHSRYDVVELPWKMVQDALAASLGLSGEQLESAVREHLDLDEIEDTFVLERESDEPSPDGTCTGSARFSEIPEDLRDQLKSFLKAIRKADPSTVVDKRKRDEIQHAVLIRALDTLASNYPTTILDDERVLSGGDIGERRKAAVTVRLGEKRLLQEARIYLSGIASDTTSDETLAPNKRPRRLD</sequence>
<dbReference type="GO" id="GO:0006289">
    <property type="term" value="P:nucleotide-excision repair"/>
    <property type="evidence" value="ECO:0007669"/>
    <property type="project" value="InterPro"/>
</dbReference>
<dbReference type="GO" id="GO:0043504">
    <property type="term" value="P:mitochondrial DNA repair"/>
    <property type="evidence" value="ECO:0007669"/>
    <property type="project" value="TreeGrafter"/>
</dbReference>
<dbReference type="Pfam" id="PF00856">
    <property type="entry name" value="SET"/>
    <property type="match status" value="1"/>
</dbReference>
<comment type="caution">
    <text evidence="9">The sequence shown here is derived from an EMBL/GenBank/DDBJ whole genome shotgun (WGS) entry which is preliminary data.</text>
</comment>
<evidence type="ECO:0000256" key="4">
    <source>
        <dbReference type="ARBA" id="ARBA00022769"/>
    </source>
</evidence>
<organism evidence="9 10">
    <name type="scientific">Trichoderma cornu-damae</name>
    <dbReference type="NCBI Taxonomy" id="654480"/>
    <lineage>
        <taxon>Eukaryota</taxon>
        <taxon>Fungi</taxon>
        <taxon>Dikarya</taxon>
        <taxon>Ascomycota</taxon>
        <taxon>Pezizomycotina</taxon>
        <taxon>Sordariomycetes</taxon>
        <taxon>Hypocreomycetidae</taxon>
        <taxon>Hypocreales</taxon>
        <taxon>Hypocreaceae</taxon>
        <taxon>Trichoderma</taxon>
    </lineage>
</organism>
<feature type="compositionally biased region" description="Basic and acidic residues" evidence="7">
    <location>
        <begin position="113"/>
        <end position="123"/>
    </location>
</feature>
<dbReference type="OrthoDB" id="541883at2759"/>
<dbReference type="Proteomes" id="UP000827724">
    <property type="component" value="Unassembled WGS sequence"/>
</dbReference>
<gene>
    <name evidence="9" type="ORF">Trco_001486</name>
</gene>
<dbReference type="Pfam" id="PF09273">
    <property type="entry name" value="Rubis-subs-bind"/>
    <property type="match status" value="1"/>
</dbReference>
<dbReference type="InterPro" id="IPR036237">
    <property type="entry name" value="Xyl_isomerase-like_sf"/>
</dbReference>
<dbReference type="AlphaFoldDB" id="A0A9P8TXC6"/>
<dbReference type="GO" id="GO:0005634">
    <property type="term" value="C:nucleus"/>
    <property type="evidence" value="ECO:0007669"/>
    <property type="project" value="TreeGrafter"/>
</dbReference>
<dbReference type="InterPro" id="IPR004601">
    <property type="entry name" value="UvdE"/>
</dbReference>
<evidence type="ECO:0000256" key="3">
    <source>
        <dbReference type="ARBA" id="ARBA00022763"/>
    </source>
</evidence>